<sequence length="265" mass="28943">MSIPLEETNVLYRVPASSAAPDVAVNATEPPLFPPLSDASIDALFADINRNGFGVIRDCVPPAQLAAMQDFVQRQVADNGGQYLSLAGPDSVSGTYLQALSASAEFRRVCRALCGKATGTIVPDTGFYQVLRCLSGTKGARHSYFFHFDSFVLTALVPILIPAEGPPGDLLMFPNVRPVRSSYVGNLLDKLLLDNKLTQILLKRGVLANILHPVKVRMDPGHIYLFWGYRSVHANEPCEPDKIRSTALFHYLNPHAGSSLRRALR</sequence>
<gene>
    <name evidence="1" type="ORF">AAC691_10945</name>
</gene>
<name>A0ABZ3DBF8_9PROT</name>
<proteinExistence type="predicted"/>
<keyword evidence="2" id="KW-1185">Reference proteome</keyword>
<protein>
    <submittedName>
        <fullName evidence="1">Uncharacterized protein</fullName>
    </submittedName>
</protein>
<dbReference type="Proteomes" id="UP001449795">
    <property type="component" value="Chromosome"/>
</dbReference>
<dbReference type="EMBL" id="CP152276">
    <property type="protein sequence ID" value="XAE44890.1"/>
    <property type="molecule type" value="Genomic_DNA"/>
</dbReference>
<dbReference type="RefSeq" id="WP_342630082.1">
    <property type="nucleotide sequence ID" value="NZ_CP152276.1"/>
</dbReference>
<dbReference type="SUPFAM" id="SSF51197">
    <property type="entry name" value="Clavaminate synthase-like"/>
    <property type="match status" value="1"/>
</dbReference>
<evidence type="ECO:0000313" key="2">
    <source>
        <dbReference type="Proteomes" id="UP001449795"/>
    </source>
</evidence>
<dbReference type="Gene3D" id="2.60.120.620">
    <property type="entry name" value="q2cbj1_9rhob like domain"/>
    <property type="match status" value="1"/>
</dbReference>
<evidence type="ECO:0000313" key="1">
    <source>
        <dbReference type="EMBL" id="XAE44890.1"/>
    </source>
</evidence>
<reference evidence="1 2" key="1">
    <citation type="submission" date="2024-04" db="EMBL/GenBank/DDBJ databases">
        <title>Complete genome sequence of Nguyenibacter vanlangesis HBCM-1154, a strain capable of nitrogen fixation, IAA production, and phosphorus solubilization isolated from sugarcane soil.</title>
        <authorList>
            <person name="MY HANH P."/>
        </authorList>
    </citation>
    <scope>NUCLEOTIDE SEQUENCE [LARGE SCALE GENOMIC DNA]</scope>
    <source>
        <strain evidence="1 2">HBCM 1154</strain>
    </source>
</reference>
<accession>A0ABZ3DBF8</accession>
<organism evidence="1 2">
    <name type="scientific">Nguyenibacter vanlangensis</name>
    <dbReference type="NCBI Taxonomy" id="1216886"/>
    <lineage>
        <taxon>Bacteria</taxon>
        <taxon>Pseudomonadati</taxon>
        <taxon>Pseudomonadota</taxon>
        <taxon>Alphaproteobacteria</taxon>
        <taxon>Acetobacterales</taxon>
        <taxon>Acetobacteraceae</taxon>
        <taxon>Nguyenibacter</taxon>
    </lineage>
</organism>